<dbReference type="GeneID" id="9838892"/>
<dbReference type="EMBL" id="WUAV01000005">
    <property type="protein sequence ID" value="KAF1753080.1"/>
    <property type="molecule type" value="Genomic_DNA"/>
</dbReference>
<protein>
    <recommendedName>
        <fullName evidence="1">F-box domain-containing protein</fullName>
    </recommendedName>
</protein>
<dbReference type="SUPFAM" id="SSF81383">
    <property type="entry name" value="F-box domain"/>
    <property type="match status" value="1"/>
</dbReference>
<dbReference type="Pfam" id="PF01827">
    <property type="entry name" value="FTH"/>
    <property type="match status" value="1"/>
</dbReference>
<accession>A0A6A5GDE5</accession>
<organism evidence="2 3">
    <name type="scientific">Caenorhabditis remanei</name>
    <name type="common">Caenorhabditis vulgaris</name>
    <dbReference type="NCBI Taxonomy" id="31234"/>
    <lineage>
        <taxon>Eukaryota</taxon>
        <taxon>Metazoa</taxon>
        <taxon>Ecdysozoa</taxon>
        <taxon>Nematoda</taxon>
        <taxon>Chromadorea</taxon>
        <taxon>Rhabditida</taxon>
        <taxon>Rhabditina</taxon>
        <taxon>Rhabditomorpha</taxon>
        <taxon>Rhabditoidea</taxon>
        <taxon>Rhabditidae</taxon>
        <taxon>Peloderinae</taxon>
        <taxon>Caenorhabditis</taxon>
    </lineage>
</organism>
<evidence type="ECO:0000313" key="2">
    <source>
        <dbReference type="EMBL" id="KAF1753080.1"/>
    </source>
</evidence>
<dbReference type="AlphaFoldDB" id="A0A6A5GDE5"/>
<dbReference type="InterPro" id="IPR036047">
    <property type="entry name" value="F-box-like_dom_sf"/>
</dbReference>
<name>A0A6A5GDE5_CAERE</name>
<dbReference type="PROSITE" id="PS50181">
    <property type="entry name" value="FBOX"/>
    <property type="match status" value="1"/>
</dbReference>
<dbReference type="PANTHER" id="PTHR23015:SF4">
    <property type="entry name" value="DUF38 DOMAIN-CONTAINING PROTEIN-RELATED"/>
    <property type="match status" value="1"/>
</dbReference>
<dbReference type="Pfam" id="PF00646">
    <property type="entry name" value="F-box"/>
    <property type="match status" value="1"/>
</dbReference>
<dbReference type="InterPro" id="IPR002900">
    <property type="entry name" value="DUF38/FTH_CAE_spp"/>
</dbReference>
<dbReference type="KEGG" id="crq:GCK72_019636"/>
<sequence length="332" mass="39092">MVSSSSLVEMPDNILNEILAYCDFKDILSIRKVCRSLQHFIDDVFPESTLKDLNISIHPKKVCLDYFSVHNTPYIIEYHKTFGNHCMVKCQTTIKVIENSNFLDVFLRDLEIVLMHQKSLIRLIRIVRYEDNSFEYFLENFKKLLHRPLKIEEFHMYVKDNQNEILAVLPHLDPQSIIGISLYQYGEDPKNLEIGEIVKLEHWKRSEQLHVDKCILKMNVRHLANFSLVDISMASVSAEEMMVLKEKLLYHPLLAEIYIRCTRFDDKQQFLESLGIKEVSSELYGIARRIWHLEIPNSDDVLRISYRSQNNSFAFNRVQRSEVTDHAEVLNL</sequence>
<proteinExistence type="predicted"/>
<reference evidence="2 3" key="1">
    <citation type="submission" date="2019-12" db="EMBL/GenBank/DDBJ databases">
        <title>Chromosome-level assembly of the Caenorhabditis remanei genome.</title>
        <authorList>
            <person name="Teterina A.A."/>
            <person name="Willis J.H."/>
            <person name="Phillips P.C."/>
        </authorList>
    </citation>
    <scope>NUCLEOTIDE SEQUENCE [LARGE SCALE GENOMIC DNA]</scope>
    <source>
        <strain evidence="2 3">PX506</strain>
        <tissue evidence="2">Whole organism</tissue>
    </source>
</reference>
<feature type="domain" description="F-box" evidence="1">
    <location>
        <begin position="4"/>
        <end position="53"/>
    </location>
</feature>
<dbReference type="InterPro" id="IPR040161">
    <property type="entry name" value="FB224"/>
</dbReference>
<dbReference type="Proteomes" id="UP000483820">
    <property type="component" value="Chromosome V"/>
</dbReference>
<dbReference type="PANTHER" id="PTHR23015">
    <property type="entry name" value="UNCHARACTERIZED C.ELEGANS PROTEIN"/>
    <property type="match status" value="1"/>
</dbReference>
<gene>
    <name evidence="2" type="ORF">GCK72_019636</name>
</gene>
<dbReference type="InterPro" id="IPR001810">
    <property type="entry name" value="F-box_dom"/>
</dbReference>
<evidence type="ECO:0000259" key="1">
    <source>
        <dbReference type="PROSITE" id="PS50181"/>
    </source>
</evidence>
<dbReference type="SMART" id="SM00256">
    <property type="entry name" value="FBOX"/>
    <property type="match status" value="1"/>
</dbReference>
<dbReference type="RefSeq" id="XP_003115752.2">
    <property type="nucleotide sequence ID" value="XM_003115704.2"/>
</dbReference>
<comment type="caution">
    <text evidence="2">The sequence shown here is derived from an EMBL/GenBank/DDBJ whole genome shotgun (WGS) entry which is preliminary data.</text>
</comment>
<dbReference type="GO" id="GO:0045087">
    <property type="term" value="P:innate immune response"/>
    <property type="evidence" value="ECO:0007669"/>
    <property type="project" value="TreeGrafter"/>
</dbReference>
<evidence type="ECO:0000313" key="3">
    <source>
        <dbReference type="Proteomes" id="UP000483820"/>
    </source>
</evidence>
<dbReference type="CTD" id="9838892"/>